<evidence type="ECO:0000256" key="1">
    <source>
        <dbReference type="ARBA" id="ARBA00004370"/>
    </source>
</evidence>
<evidence type="ECO:0000313" key="9">
    <source>
        <dbReference type="Proteomes" id="UP001209878"/>
    </source>
</evidence>
<sequence>MFISSLSSPRQTIKETFPEGESKFENVNEQCTSVLQSTSPTGCDRIQQEMKLLKDELSSLHETAAEMISSLEANMVGLEEYHTEYAEFEQWLDEVEERVKVTAQQFDLNAPEQLETDLEAVHEDIMSHRRKLEKLTERSEVILHKTSDTSVSQSIMQLAIRYQAVQAAAKDLSQAVDGFRLDERAYRSARESCQTWLRSTRERLDQSSELSGSVDVTEAQLDSVKEIVCVLDDGKHKLTNATDCGQKLLTSLTPEGKGQLEAEIATLKSDWLNLNTDIDNSYSSLEDRMSQWTKFNEVLEQLTRWLSEARQDLMMAAEPKVELMEKKVQIDKLKNLLKELLAHLEQVGALEPLVEELGGADSLLQQTVAELRHDYDKTQREIEVGNSITKTQAAYDGQQVYRTALQECERWILQMSFQLMTHNSLDVSTRQLTETNIETHETLLSEITAYRTQLDQVRELGQQLIVTSGHLPQLVQQTESQLTNMDDSYASLTATATQIKERLGDVLTRWQQYEALLEECESYIQSDVNPWLEQSHEESAADSLDGTHLQQATAKDILDKLCTYKQDIATASHKCETSPGLDSTDQSDGDTTTRLGLRAAEVDGSLHEAIMCVEARLNKVRENMVQWESMEKLKMKMERWLADKEVEVGRLRERPAKLHVEAAEMEISHLEELLTSIENCEPAIEKISVGYTRLSPDGASVSAREVEPLRQQWESLVSQLSEHVQSRRTLLDQLKTYHNQRLDVDRSLEGLQADIQLIETTDDVPLRDRIDQLEWEELSLSDSCTQTRLSVLRDSDDGTQDEHYSTTSNIPRPARTPSSSSSQSRDNRSSRIPLAVGPGTRPNWPGTNGRSSTTPRRRLPQPGGSTGLPTRSSSVLPRSNPPGGSTSGYPRFIVRSANRSSLRSVQSASSLDQPRGAERRPQEDRGCECVYNFESDRESGYGDTLPATSTELIASADEVTQADIDAEDISGHPVQLVLLDETLSSHGDVLAAMLEADLAMQEMMASGEHDGRRHSDASVPVRVMLVRGTSVPDDDSPLTDSAKRALQGKTPLRQSSPVTRRLPPDQSLTRVNVSIDDRSSAGHLHRSDTMWMAEDVGNLSSGTVRRQVEVVQHDVTQSTHVLQPNTHLFSDDDDDDDTMSWPSGMTEPDPEATFVSSKSWGTQTPRHRTTQTPEDAQTQTPRDRRRKLPSVPGQSSRSSLDLGDVDTSIASGDSNDSTFMQVDTPGGATAPRSARQAAKRRKLPGFQSEPPNCDGKLVSHDSDRTSSALMRTMRYARTDSSRTGTDERDGPNSTLLRSAKDQTAQPAYLKEYQEYIEAFDGTMTEPFTADSCHDDMLGDTHKKAAVPHTSSRCTVRPESSNRVLESGMRSRVIGSEVSSNPNISEANPGRRSTNGEQRVPSLSTRRVQSARAGRQRPSPELRVQAGRERSLTWHNREQRRSGTSRGDNSTSNTAATQTRHIPHGSPRATPRRVKKLDFTQQTLCHQTTQTPLKLRFCIDGSSIPSGTVSLGDTFVIDPNDSLSSHAIQPWQLIGRDDLDIQASRDFATQTFGQAYQQSHSHIETQTNELGLVKSMPRYSHILDDATQTTTNEQTQTRGEAVELQPHIDIPPIRVRHSTMHEEPTRDVETQRDIFDIPKEKKEKKKRERHRRDDTDAVSQSATVQSNMTKMDILKFMLRQVRDLKSQINPADTGDTRKEKDAKKKHKSKHKHKHKSDVSESVADSFDGEREKLYTKRRLELMYKKPDEVVAMVSDPESREHRRHSFDSYLSDRRDYDELRSRYLPRSRIGYPSGRREHSASPLRRGVAPPVPQGKLYDRPIYRPTYPGVGAKYQAQPQLRTLYPPPPPLPAPLTPRMPRMTPVVPPPPAPPQYAVPAGATQLQLGQGAFRPISATEAQQMTTPLQQNASIVFIPNTQQHPQGGAVVPQSPYIVIASPYRYDSVSDSPHDGKENAHGAGKRRDHKPRPSSARLVESAQLDSSILKATRAANEMKELTRRLKHK</sequence>
<dbReference type="PANTHER" id="PTHR47535">
    <property type="entry name" value="MUSCLE-SPECIFIC PROTEIN 300 KDA, ISOFORM G"/>
    <property type="match status" value="1"/>
</dbReference>
<keyword evidence="2" id="KW-0812">Transmembrane</keyword>
<dbReference type="GO" id="GO:0005640">
    <property type="term" value="C:nuclear outer membrane"/>
    <property type="evidence" value="ECO:0007669"/>
    <property type="project" value="TreeGrafter"/>
</dbReference>
<feature type="compositionally biased region" description="Basic and acidic residues" evidence="7">
    <location>
        <begin position="1425"/>
        <end position="1440"/>
    </location>
</feature>
<dbReference type="GO" id="GO:0008285">
    <property type="term" value="P:negative regulation of cell population proliferation"/>
    <property type="evidence" value="ECO:0007669"/>
    <property type="project" value="TreeGrafter"/>
</dbReference>
<dbReference type="GO" id="GO:0034993">
    <property type="term" value="C:meiotic nuclear membrane microtubule tethering complex"/>
    <property type="evidence" value="ECO:0007669"/>
    <property type="project" value="TreeGrafter"/>
</dbReference>
<feature type="compositionally biased region" description="Basic and acidic residues" evidence="7">
    <location>
        <begin position="1276"/>
        <end position="1290"/>
    </location>
</feature>
<gene>
    <name evidence="8" type="ORF">NP493_470g03046</name>
</gene>
<dbReference type="CDD" id="cd00176">
    <property type="entry name" value="SPEC"/>
    <property type="match status" value="1"/>
</dbReference>
<feature type="region of interest" description="Disordered" evidence="7">
    <location>
        <begin position="1620"/>
        <end position="1662"/>
    </location>
</feature>
<dbReference type="EMBL" id="JAODUO010000470">
    <property type="protein sequence ID" value="KAK2179831.1"/>
    <property type="molecule type" value="Genomic_DNA"/>
</dbReference>
<dbReference type="InterPro" id="IPR052403">
    <property type="entry name" value="LINC-complex_assoc"/>
</dbReference>
<evidence type="ECO:0000256" key="2">
    <source>
        <dbReference type="ARBA" id="ARBA00022692"/>
    </source>
</evidence>
<feature type="region of interest" description="Disordered" evidence="7">
    <location>
        <begin position="1117"/>
        <end position="1301"/>
    </location>
</feature>
<feature type="region of interest" description="Disordered" evidence="7">
    <location>
        <begin position="1029"/>
        <end position="1067"/>
    </location>
</feature>
<dbReference type="GO" id="GO:0005737">
    <property type="term" value="C:cytoplasm"/>
    <property type="evidence" value="ECO:0007669"/>
    <property type="project" value="TreeGrafter"/>
</dbReference>
<keyword evidence="5" id="KW-0472">Membrane</keyword>
<feature type="compositionally biased region" description="Low complexity" evidence="7">
    <location>
        <begin position="811"/>
        <end position="824"/>
    </location>
</feature>
<dbReference type="GO" id="GO:0051015">
    <property type="term" value="F:actin filament binding"/>
    <property type="evidence" value="ECO:0007669"/>
    <property type="project" value="TreeGrafter"/>
</dbReference>
<evidence type="ECO:0000256" key="5">
    <source>
        <dbReference type="ARBA" id="ARBA00023136"/>
    </source>
</evidence>
<proteinExistence type="predicted"/>
<dbReference type="SUPFAM" id="SSF46966">
    <property type="entry name" value="Spectrin repeat"/>
    <property type="match status" value="4"/>
</dbReference>
<feature type="compositionally biased region" description="Basic residues" evidence="7">
    <location>
        <begin position="1702"/>
        <end position="1714"/>
    </location>
</feature>
<dbReference type="Proteomes" id="UP001209878">
    <property type="component" value="Unassembled WGS sequence"/>
</dbReference>
<keyword evidence="3" id="KW-0677">Repeat</keyword>
<feature type="coiled-coil region" evidence="6">
    <location>
        <begin position="323"/>
        <end position="350"/>
    </location>
</feature>
<feature type="region of interest" description="Disordered" evidence="7">
    <location>
        <begin position="1686"/>
        <end position="1726"/>
    </location>
</feature>
<evidence type="ECO:0000256" key="4">
    <source>
        <dbReference type="ARBA" id="ARBA00022989"/>
    </source>
</evidence>
<feature type="compositionally biased region" description="Polar residues" evidence="7">
    <location>
        <begin position="1291"/>
        <end position="1301"/>
    </location>
</feature>
<feature type="region of interest" description="Disordered" evidence="7">
    <location>
        <begin position="1940"/>
        <end position="1977"/>
    </location>
</feature>
<dbReference type="GO" id="GO:0007097">
    <property type="term" value="P:nuclear migration"/>
    <property type="evidence" value="ECO:0007669"/>
    <property type="project" value="TreeGrafter"/>
</dbReference>
<keyword evidence="9" id="KW-1185">Reference proteome</keyword>
<name>A0AAD9NT87_RIDPI</name>
<dbReference type="SMART" id="SM00150">
    <property type="entry name" value="SPEC"/>
    <property type="match status" value="3"/>
</dbReference>
<feature type="compositionally biased region" description="Basic and acidic residues" evidence="7">
    <location>
        <begin position="791"/>
        <end position="804"/>
    </location>
</feature>
<evidence type="ECO:0000256" key="3">
    <source>
        <dbReference type="ARBA" id="ARBA00022737"/>
    </source>
</evidence>
<feature type="compositionally biased region" description="Polar residues" evidence="7">
    <location>
        <begin position="1208"/>
        <end position="1221"/>
    </location>
</feature>
<dbReference type="Gene3D" id="1.20.58.60">
    <property type="match status" value="4"/>
</dbReference>
<dbReference type="InterPro" id="IPR018159">
    <property type="entry name" value="Spectrin/alpha-actinin"/>
</dbReference>
<comment type="caution">
    <text evidence="8">The sequence shown here is derived from an EMBL/GenBank/DDBJ whole genome shotgun (WGS) entry which is preliminary data.</text>
</comment>
<feature type="compositionally biased region" description="Polar residues" evidence="7">
    <location>
        <begin position="1441"/>
        <end position="1459"/>
    </location>
</feature>
<feature type="compositionally biased region" description="Polar residues" evidence="7">
    <location>
        <begin position="1117"/>
        <end position="1128"/>
    </location>
</feature>
<dbReference type="Pfam" id="PF00435">
    <property type="entry name" value="Spectrin"/>
    <property type="match status" value="2"/>
</dbReference>
<dbReference type="PANTHER" id="PTHR47535:SF7">
    <property type="entry name" value="CALMIN"/>
    <property type="match status" value="1"/>
</dbReference>
<feature type="region of interest" description="Disordered" evidence="7">
    <location>
        <begin position="791"/>
        <end position="925"/>
    </location>
</feature>
<feature type="compositionally biased region" description="Polar residues" evidence="7">
    <location>
        <begin position="1376"/>
        <end position="1407"/>
    </location>
</feature>
<feature type="compositionally biased region" description="Polar residues" evidence="7">
    <location>
        <begin position="845"/>
        <end position="854"/>
    </location>
</feature>
<feature type="region of interest" description="Disordered" evidence="7">
    <location>
        <begin position="1343"/>
        <end position="1472"/>
    </location>
</feature>
<keyword evidence="6" id="KW-0175">Coiled coil</keyword>
<feature type="region of interest" description="Disordered" evidence="7">
    <location>
        <begin position="1786"/>
        <end position="1818"/>
    </location>
</feature>
<evidence type="ECO:0000256" key="6">
    <source>
        <dbReference type="SAM" id="Coils"/>
    </source>
</evidence>
<evidence type="ECO:0000256" key="7">
    <source>
        <dbReference type="SAM" id="MobiDB-lite"/>
    </source>
</evidence>
<organism evidence="8 9">
    <name type="scientific">Ridgeia piscesae</name>
    <name type="common">Tubeworm</name>
    <dbReference type="NCBI Taxonomy" id="27915"/>
    <lineage>
        <taxon>Eukaryota</taxon>
        <taxon>Metazoa</taxon>
        <taxon>Spiralia</taxon>
        <taxon>Lophotrochozoa</taxon>
        <taxon>Annelida</taxon>
        <taxon>Polychaeta</taxon>
        <taxon>Sedentaria</taxon>
        <taxon>Canalipalpata</taxon>
        <taxon>Sabellida</taxon>
        <taxon>Siboglinidae</taxon>
        <taxon>Ridgeia</taxon>
    </lineage>
</organism>
<protein>
    <submittedName>
        <fullName evidence="8">Uncharacterized protein</fullName>
    </submittedName>
</protein>
<keyword evidence="4" id="KW-1133">Transmembrane helix</keyword>
<feature type="compositionally biased region" description="Low complexity" evidence="7">
    <location>
        <begin position="899"/>
        <end position="911"/>
    </location>
</feature>
<feature type="compositionally biased region" description="Polar residues" evidence="7">
    <location>
        <begin position="1348"/>
        <end position="1363"/>
    </location>
</feature>
<feature type="compositionally biased region" description="Basic residues" evidence="7">
    <location>
        <begin position="1956"/>
        <end position="1965"/>
    </location>
</feature>
<comment type="subcellular location">
    <subcellularLocation>
        <location evidence="1">Membrane</location>
    </subcellularLocation>
</comment>
<feature type="compositionally biased region" description="Polar residues" evidence="7">
    <location>
        <begin position="867"/>
        <end position="888"/>
    </location>
</feature>
<feature type="coiled-coil region" evidence="6">
    <location>
        <begin position="43"/>
        <end position="138"/>
    </location>
</feature>
<evidence type="ECO:0000313" key="8">
    <source>
        <dbReference type="EMBL" id="KAK2179831.1"/>
    </source>
</evidence>
<accession>A0AAD9NT87</accession>
<reference evidence="8" key="1">
    <citation type="journal article" date="2023" name="Mol. Biol. Evol.">
        <title>Third-Generation Sequencing Reveals the Adaptive Role of the Epigenome in Three Deep-Sea Polychaetes.</title>
        <authorList>
            <person name="Perez M."/>
            <person name="Aroh O."/>
            <person name="Sun Y."/>
            <person name="Lan Y."/>
            <person name="Juniper S.K."/>
            <person name="Young C.R."/>
            <person name="Angers B."/>
            <person name="Qian P.Y."/>
        </authorList>
    </citation>
    <scope>NUCLEOTIDE SEQUENCE</scope>
    <source>
        <strain evidence="8">R07B-5</strain>
    </source>
</reference>
<feature type="compositionally biased region" description="Basic and acidic residues" evidence="7">
    <location>
        <begin position="915"/>
        <end position="925"/>
    </location>
</feature>
<dbReference type="InterPro" id="IPR002017">
    <property type="entry name" value="Spectrin_repeat"/>
</dbReference>
<feature type="compositionally biased region" description="Basic and acidic residues" evidence="7">
    <location>
        <begin position="1620"/>
        <end position="1640"/>
    </location>
</feature>